<accession>A0ABN9L5I3</accession>
<reference evidence="1" key="1">
    <citation type="submission" date="2023-07" db="EMBL/GenBank/DDBJ databases">
        <authorList>
            <person name="Stuckert A."/>
        </authorList>
    </citation>
    <scope>NUCLEOTIDE SEQUENCE</scope>
</reference>
<organism evidence="1 2">
    <name type="scientific">Ranitomeya imitator</name>
    <name type="common">mimic poison frog</name>
    <dbReference type="NCBI Taxonomy" id="111125"/>
    <lineage>
        <taxon>Eukaryota</taxon>
        <taxon>Metazoa</taxon>
        <taxon>Chordata</taxon>
        <taxon>Craniata</taxon>
        <taxon>Vertebrata</taxon>
        <taxon>Euteleostomi</taxon>
        <taxon>Amphibia</taxon>
        <taxon>Batrachia</taxon>
        <taxon>Anura</taxon>
        <taxon>Neobatrachia</taxon>
        <taxon>Hyloidea</taxon>
        <taxon>Dendrobatidae</taxon>
        <taxon>Dendrobatinae</taxon>
        <taxon>Ranitomeya</taxon>
    </lineage>
</organism>
<gene>
    <name evidence="1" type="ORF">RIMI_LOCUS4444946</name>
</gene>
<dbReference type="Proteomes" id="UP001176940">
    <property type="component" value="Unassembled WGS sequence"/>
</dbReference>
<name>A0ABN9L5I3_9NEOB</name>
<proteinExistence type="predicted"/>
<evidence type="ECO:0000313" key="2">
    <source>
        <dbReference type="Proteomes" id="UP001176940"/>
    </source>
</evidence>
<sequence>MYPVSSLQSTAAALQLILNQEGLTMAPKAVSRGLILLVFLTLQAKVFCQIHRVSDLPLRLVPSILPTVLSVSSVCSLRMMCLNSSYNNYNSSYNNYNSSYNNYNSSYNSNYNSSINYYSCRNRHHCLGGAYSIFLLLMTCMCEPAFICEEHRAPVVKLPILVFCGKCQASCTVLGCDR</sequence>
<evidence type="ECO:0000313" key="1">
    <source>
        <dbReference type="EMBL" id="CAJ0930727.1"/>
    </source>
</evidence>
<comment type="caution">
    <text evidence="1">The sequence shown here is derived from an EMBL/GenBank/DDBJ whole genome shotgun (WGS) entry which is preliminary data.</text>
</comment>
<protein>
    <submittedName>
        <fullName evidence="1">Uncharacterized protein</fullName>
    </submittedName>
</protein>
<keyword evidence="2" id="KW-1185">Reference proteome</keyword>
<dbReference type="EMBL" id="CAUEEQ010007146">
    <property type="protein sequence ID" value="CAJ0930727.1"/>
    <property type="molecule type" value="Genomic_DNA"/>
</dbReference>